<comment type="caution">
    <text evidence="1">The sequence shown here is derived from an EMBL/GenBank/DDBJ whole genome shotgun (WGS) entry which is preliminary data.</text>
</comment>
<reference evidence="1" key="1">
    <citation type="submission" date="2021-10" db="EMBL/GenBank/DDBJ databases">
        <title>Collection of gut derived symbiotic bacterial strains cultured from healthy donors.</title>
        <authorList>
            <person name="Lin H."/>
            <person name="Littmann E."/>
            <person name="Kohout C."/>
            <person name="Pamer E.G."/>
        </authorList>
    </citation>
    <scope>NUCLEOTIDE SEQUENCE</scope>
    <source>
        <strain evidence="1">DFI.4.48</strain>
    </source>
</reference>
<evidence type="ECO:0000313" key="1">
    <source>
        <dbReference type="EMBL" id="MCB8611260.1"/>
    </source>
</evidence>
<dbReference type="Proteomes" id="UP001198439">
    <property type="component" value="Unassembled WGS sequence"/>
</dbReference>
<accession>A0AAW4VW06</accession>
<name>A0AAW4VW06_9FIRM</name>
<dbReference type="PROSITE" id="PS51257">
    <property type="entry name" value="PROKAR_LIPOPROTEIN"/>
    <property type="match status" value="1"/>
</dbReference>
<proteinExistence type="predicted"/>
<dbReference type="AlphaFoldDB" id="A0AAW4VW06"/>
<dbReference type="EMBL" id="JAJDKZ010000044">
    <property type="protein sequence ID" value="MCB8611260.1"/>
    <property type="molecule type" value="Genomic_DNA"/>
</dbReference>
<organism evidence="1 2">
    <name type="scientific">Faecalibacillus faecis</name>
    <dbReference type="NCBI Taxonomy" id="1982628"/>
    <lineage>
        <taxon>Bacteria</taxon>
        <taxon>Bacillati</taxon>
        <taxon>Bacillota</taxon>
        <taxon>Erysipelotrichia</taxon>
        <taxon>Erysipelotrichales</taxon>
        <taxon>Coprobacillaceae</taxon>
        <taxon>Faecalibacillus</taxon>
    </lineage>
</organism>
<protein>
    <recommendedName>
        <fullName evidence="3">Lipoprotein</fullName>
    </recommendedName>
</protein>
<evidence type="ECO:0000313" key="2">
    <source>
        <dbReference type="Proteomes" id="UP001198439"/>
    </source>
</evidence>
<gene>
    <name evidence="1" type="ORF">LJD69_11725</name>
</gene>
<sequence length="51" mass="5761">MKKGIMSSFILLGVLLSGCGSQKEELYSSSNPVYITVWTYYNGDQLSLFKY</sequence>
<evidence type="ECO:0008006" key="3">
    <source>
        <dbReference type="Google" id="ProtNLM"/>
    </source>
</evidence>
<dbReference type="RefSeq" id="WP_227280009.1">
    <property type="nucleotide sequence ID" value="NZ_DBGCOW010000017.1"/>
</dbReference>